<dbReference type="AlphaFoldDB" id="A0A8D8Z0M5"/>
<organism evidence="1">
    <name type="scientific">Cacopsylla melanoneura</name>
    <dbReference type="NCBI Taxonomy" id="428564"/>
    <lineage>
        <taxon>Eukaryota</taxon>
        <taxon>Metazoa</taxon>
        <taxon>Ecdysozoa</taxon>
        <taxon>Arthropoda</taxon>
        <taxon>Hexapoda</taxon>
        <taxon>Insecta</taxon>
        <taxon>Pterygota</taxon>
        <taxon>Neoptera</taxon>
        <taxon>Paraneoptera</taxon>
        <taxon>Hemiptera</taxon>
        <taxon>Sternorrhyncha</taxon>
        <taxon>Psylloidea</taxon>
        <taxon>Psyllidae</taxon>
        <taxon>Psyllinae</taxon>
        <taxon>Cacopsylla</taxon>
    </lineage>
</organism>
<reference evidence="1" key="1">
    <citation type="submission" date="2021-05" db="EMBL/GenBank/DDBJ databases">
        <authorList>
            <person name="Alioto T."/>
            <person name="Alioto T."/>
            <person name="Gomez Garrido J."/>
        </authorList>
    </citation>
    <scope>NUCLEOTIDE SEQUENCE</scope>
</reference>
<proteinExistence type="predicted"/>
<accession>A0A8D8Z0M5</accession>
<protein>
    <submittedName>
        <fullName evidence="1">KRAB-A domain-containing protein 2</fullName>
    </submittedName>
</protein>
<name>A0A8D8Z0M5_9HEMI</name>
<dbReference type="EMBL" id="HBUF01404246">
    <property type="protein sequence ID" value="CAG6737691.1"/>
    <property type="molecule type" value="Transcribed_RNA"/>
</dbReference>
<sequence length="156" mass="18280">MNDVQKAKTVEKKQPRDYRLLKHYDVMQVGGKSKLIYPLKDGETVIKYYVTDSELFQILHDIHLAIGHKGRDRMSKVVGLKYKNITRQEINLYLRLCELCQRNQKGKKGKILYFSSSLPQDVLKNIQTKEELEEIISRVEHSEVKEEVESVQEAME</sequence>
<evidence type="ECO:0000313" key="1">
    <source>
        <dbReference type="EMBL" id="CAG6737691.1"/>
    </source>
</evidence>